<evidence type="ECO:0000313" key="1">
    <source>
        <dbReference type="EMBL" id="CAI8056444.1"/>
    </source>
</evidence>
<sequence length="35" mass="3775">MTNKSAHSPSGCCSRRPNFWWSNCSSLPSSTSLAS</sequence>
<dbReference type="AlphaFoldDB" id="A0AA35TY83"/>
<dbReference type="EMBL" id="CASHTH010004355">
    <property type="protein sequence ID" value="CAI8056444.1"/>
    <property type="molecule type" value="Genomic_DNA"/>
</dbReference>
<comment type="caution">
    <text evidence="1">The sequence shown here is derived from an EMBL/GenBank/DDBJ whole genome shotgun (WGS) entry which is preliminary data.</text>
</comment>
<gene>
    <name evidence="1" type="ORF">GBAR_LOCUS30755</name>
</gene>
<protein>
    <submittedName>
        <fullName evidence="1">Uncharacterized protein</fullName>
    </submittedName>
</protein>
<reference evidence="1" key="1">
    <citation type="submission" date="2023-03" db="EMBL/GenBank/DDBJ databases">
        <authorList>
            <person name="Steffen K."/>
            <person name="Cardenas P."/>
        </authorList>
    </citation>
    <scope>NUCLEOTIDE SEQUENCE</scope>
</reference>
<dbReference type="Proteomes" id="UP001174909">
    <property type="component" value="Unassembled WGS sequence"/>
</dbReference>
<accession>A0AA35TY83</accession>
<evidence type="ECO:0000313" key="2">
    <source>
        <dbReference type="Proteomes" id="UP001174909"/>
    </source>
</evidence>
<organism evidence="1 2">
    <name type="scientific">Geodia barretti</name>
    <name type="common">Barrett's horny sponge</name>
    <dbReference type="NCBI Taxonomy" id="519541"/>
    <lineage>
        <taxon>Eukaryota</taxon>
        <taxon>Metazoa</taxon>
        <taxon>Porifera</taxon>
        <taxon>Demospongiae</taxon>
        <taxon>Heteroscleromorpha</taxon>
        <taxon>Tetractinellida</taxon>
        <taxon>Astrophorina</taxon>
        <taxon>Geodiidae</taxon>
        <taxon>Geodia</taxon>
    </lineage>
</organism>
<proteinExistence type="predicted"/>
<name>A0AA35TY83_GEOBA</name>
<keyword evidence="2" id="KW-1185">Reference proteome</keyword>